<comment type="caution">
    <text evidence="2">The sequence shown here is derived from an EMBL/GenBank/DDBJ whole genome shotgun (WGS) entry which is preliminary data.</text>
</comment>
<organism evidence="2 3">
    <name type="scientific">Pseudoalteromonas ulvae</name>
    <dbReference type="NCBI Taxonomy" id="107327"/>
    <lineage>
        <taxon>Bacteria</taxon>
        <taxon>Pseudomonadati</taxon>
        <taxon>Pseudomonadota</taxon>
        <taxon>Gammaproteobacteria</taxon>
        <taxon>Alteromonadales</taxon>
        <taxon>Pseudoalteromonadaceae</taxon>
        <taxon>Pseudoalteromonas</taxon>
    </lineage>
</organism>
<dbReference type="RefSeq" id="WP_086745132.1">
    <property type="nucleotide sequence ID" value="NZ_MWPV01000005.1"/>
</dbReference>
<dbReference type="OrthoDB" id="9793837at2"/>
<sequence length="270" mass="29574">MSIVDPIALLTLHGKLEQIAPVFAKSFDAKVELTTQFDTDSLGTFTGEPPRLKSPEECALEKAQLAIQLTGLHAGLGSEGSFGPGPYGFGTFNRELIAYVDAKNGYQVIGHFTGPILVKTIDVKLREDAKVFLDEVPKNQGLVLQLTDNLSRVKKGLTVDDVQSELDQWLELGAVKLSYDLRAHQCPARQVHISKAAHNLAERLLCVCPSCQAPGFWPDSFETGLPCELCHTATDKIKTRIAMCGHCDHTQMNPVAELYAQPDFCPRCNP</sequence>
<feature type="domain" description="DUF6671" evidence="1">
    <location>
        <begin position="62"/>
        <end position="270"/>
    </location>
</feature>
<name>A0A244CMU6_PSEDV</name>
<proteinExistence type="predicted"/>
<evidence type="ECO:0000259" key="1">
    <source>
        <dbReference type="Pfam" id="PF20376"/>
    </source>
</evidence>
<dbReference type="AlphaFoldDB" id="A0A244CMU6"/>
<dbReference type="Pfam" id="PF20376">
    <property type="entry name" value="DUF6671"/>
    <property type="match status" value="1"/>
</dbReference>
<evidence type="ECO:0000313" key="3">
    <source>
        <dbReference type="Proteomes" id="UP000194841"/>
    </source>
</evidence>
<evidence type="ECO:0000313" key="2">
    <source>
        <dbReference type="EMBL" id="OUL56878.1"/>
    </source>
</evidence>
<protein>
    <recommendedName>
        <fullName evidence="1">DUF6671 domain-containing protein</fullName>
    </recommendedName>
</protein>
<accession>A0A244CMU6</accession>
<keyword evidence="3" id="KW-1185">Reference proteome</keyword>
<dbReference type="InterPro" id="IPR046612">
    <property type="entry name" value="DUF6671"/>
</dbReference>
<dbReference type="EMBL" id="MWPV01000005">
    <property type="protein sequence ID" value="OUL56878.1"/>
    <property type="molecule type" value="Genomic_DNA"/>
</dbReference>
<gene>
    <name evidence="2" type="ORF">B1199_16050</name>
</gene>
<dbReference type="Proteomes" id="UP000194841">
    <property type="component" value="Unassembled WGS sequence"/>
</dbReference>
<reference evidence="2 3" key="1">
    <citation type="submission" date="2017-02" db="EMBL/GenBank/DDBJ databases">
        <title>Pseudoalteromonas ulvae TC14 Genome.</title>
        <authorList>
            <person name="Molmeret M."/>
        </authorList>
    </citation>
    <scope>NUCLEOTIDE SEQUENCE [LARGE SCALE GENOMIC DNA]</scope>
    <source>
        <strain evidence="2">TC14</strain>
    </source>
</reference>